<dbReference type="KEGG" id="otm:OSB_18990"/>
<proteinExistence type="predicted"/>
<dbReference type="AlphaFoldDB" id="A0A0K0Y646"/>
<dbReference type="STRING" id="1458307.OSB_18990"/>
<protein>
    <submittedName>
        <fullName evidence="1">Uncharacterized protein</fullName>
    </submittedName>
</protein>
<evidence type="ECO:0000313" key="1">
    <source>
        <dbReference type="EMBL" id="AKS46439.1"/>
    </source>
</evidence>
<gene>
    <name evidence="1" type="ORF">OSB_18990</name>
</gene>
<accession>A0A0K0Y646</accession>
<sequence length="222" mass="24129">MNSNERVGKSLAAVFAVIAFAGLIVALSSMSTPSDPGGVSRAIAGLFIIAGLATMIAATFIAVWFSTKSFTKAGWVSAVLIGCCALAIMIVPAVKQRQAQKIDASYSRDYSLFTALVEQAHSELRAAADTETAAALVPQEHAARIRATDFEQIYPSAEDGYFLEQHAIFMFVMFKHETPAYAEIFGHSYVHAYCTRFYENFGDLVFDGAKQERAASLCPNRF</sequence>
<reference evidence="1 2" key="1">
    <citation type="journal article" date="2015" name="Genome Announc.">
        <title>Closed Genome Sequence of Octadecabacter temperatus SB1, the First Mesophilic Species of the Genus Octadecabacter.</title>
        <authorList>
            <person name="Voget S."/>
            <person name="Billerbeck S."/>
            <person name="Simon M."/>
            <person name="Daniel R."/>
        </authorList>
    </citation>
    <scope>NUCLEOTIDE SEQUENCE [LARGE SCALE GENOMIC DNA]</scope>
    <source>
        <strain evidence="1 2">SB1</strain>
    </source>
</reference>
<dbReference type="RefSeq" id="WP_049834740.1">
    <property type="nucleotide sequence ID" value="NZ_CP012160.1"/>
</dbReference>
<name>A0A0K0Y646_9RHOB</name>
<evidence type="ECO:0000313" key="2">
    <source>
        <dbReference type="Proteomes" id="UP000067444"/>
    </source>
</evidence>
<dbReference type="Proteomes" id="UP000067444">
    <property type="component" value="Chromosome"/>
</dbReference>
<keyword evidence="2" id="KW-1185">Reference proteome</keyword>
<organism evidence="1 2">
    <name type="scientific">Octadecabacter temperatus</name>
    <dbReference type="NCBI Taxonomy" id="1458307"/>
    <lineage>
        <taxon>Bacteria</taxon>
        <taxon>Pseudomonadati</taxon>
        <taxon>Pseudomonadota</taxon>
        <taxon>Alphaproteobacteria</taxon>
        <taxon>Rhodobacterales</taxon>
        <taxon>Roseobacteraceae</taxon>
        <taxon>Octadecabacter</taxon>
    </lineage>
</organism>
<dbReference type="EMBL" id="CP012160">
    <property type="protein sequence ID" value="AKS46439.1"/>
    <property type="molecule type" value="Genomic_DNA"/>
</dbReference>